<evidence type="ECO:0008006" key="6">
    <source>
        <dbReference type="Google" id="ProtNLM"/>
    </source>
</evidence>
<proteinExistence type="predicted"/>
<feature type="domain" description="GBD/FH3" evidence="2">
    <location>
        <begin position="39"/>
        <end position="406"/>
    </location>
</feature>
<keyword evidence="5" id="KW-1185">Reference proteome</keyword>
<accession>A0ABR1DW42</accession>
<dbReference type="Gene3D" id="1.10.238.150">
    <property type="entry name" value="Formin, FH3 diaphanous domain"/>
    <property type="match status" value="1"/>
</dbReference>
<dbReference type="SMART" id="SM01140">
    <property type="entry name" value="Drf_GBD"/>
    <property type="match status" value="1"/>
</dbReference>
<dbReference type="SMART" id="SM00498">
    <property type="entry name" value="FH2"/>
    <property type="match status" value="1"/>
</dbReference>
<protein>
    <recommendedName>
        <fullName evidence="6">FH2 domain-containing protein</fullName>
    </recommendedName>
</protein>
<dbReference type="InterPro" id="IPR051425">
    <property type="entry name" value="Formin_Homology"/>
</dbReference>
<dbReference type="Pfam" id="PF02181">
    <property type="entry name" value="FH2"/>
    <property type="match status" value="1"/>
</dbReference>
<dbReference type="SUPFAM" id="SSF101447">
    <property type="entry name" value="Formin homology 2 domain (FH2 domain)"/>
    <property type="match status" value="1"/>
</dbReference>
<evidence type="ECO:0000259" key="2">
    <source>
        <dbReference type="PROSITE" id="PS51232"/>
    </source>
</evidence>
<keyword evidence="1" id="KW-0175">Coiled coil</keyword>
<dbReference type="Proteomes" id="UP001303046">
    <property type="component" value="Unassembled WGS sequence"/>
</dbReference>
<name>A0ABR1DW42_NECAM</name>
<gene>
    <name evidence="4" type="primary">Necator_chrV.g18273</name>
    <name evidence="4" type="ORF">RB195_013482</name>
</gene>
<evidence type="ECO:0000256" key="1">
    <source>
        <dbReference type="SAM" id="Coils"/>
    </source>
</evidence>
<feature type="domain" description="FH2" evidence="3">
    <location>
        <begin position="520"/>
        <end position="931"/>
    </location>
</feature>
<dbReference type="Pfam" id="PF06367">
    <property type="entry name" value="Drf_FH3"/>
    <property type="match status" value="1"/>
</dbReference>
<sequence length="979" mass="111520">MDFIEDCMESILSCFNKRKDEDTTIRRNPRQPLYYLDPLDLLDEGKLEKDFEKFVEECGISEERRADLRSYSKEKKIIMLNTQTFRPEEDFGELISVLRTYEKETAELVAPSINTLQDIVITLRTQCSSFIEQFVEAEGVRLLSNLLQRCQICPGREAQALCLLGAFRALLNSTRGRTAVLQDPEALLAIAQAIDINDCKCKIVAIEILSGLCFVPEEGHRQVLTALTQLSPILGERTRFQTLVSDLHKRFHTERETDRVRIAILGLINALLRTGNAESSLEFRVHLRCEFLMLGMAQAAALIRGSASNRLQDHLDLFEMMRKEDEIVLSGGNSEDSGASSPVNFESASGIAEALHSKLRSSPAHPHFMSLLQHLFMVPSDEKHLPLWRLFDLILQHLTLHATVQGMTDVEEAFTSAIDMEDILTRLHTQCDYERLENEMERMKEELDQERMRAMELDNRIADLNDGRTSVASRISNISSSPSDPCPSVSPLPPVCPPAVAPPPPPPPFGIGTAKVQETQKRVPKPSGPLKTFNWLKLNEAKVKGTAWEFIEDEKMYKQLDLEDIATTFASCSQKDDEPDFYSTISRRSRDAQISVIDPRRYQNCTIMLSKLKLSHREIRNALLAMDDKGKLPKDMIEQMLKFVPSKDEITLLRNTVSRHNSPSVLALADRYLYEMAQIPRFEPRLRSLYIIRTFQERYDSLMPHIHSVIKASTALSSSKKFKQLLALVLAIGNHLNYGKRNGNAFGFDLSSLNRLTDVKFAHRSDRTLLHYILRVVENRLPELEKLRRELSAVYDAARYNRNEVLAEIRSLEQSITAVRSELAFIEEAARDRETSVEGSEDTKKDCFQAVAKQFISSAFAQFHALEKLHSEMKAKFSAVAAQFCFDSANPEELFSCLAKFLTAFCDAQQQLWTESEQKEQVKRQTLARSYFAKKTARRRESDRDFDQLISALQSGDLFKDDLSRLRTSFRVPKDAKVK</sequence>
<dbReference type="InterPro" id="IPR010472">
    <property type="entry name" value="FH3_dom"/>
</dbReference>
<dbReference type="InterPro" id="IPR016024">
    <property type="entry name" value="ARM-type_fold"/>
</dbReference>
<evidence type="ECO:0000313" key="4">
    <source>
        <dbReference type="EMBL" id="KAK6754503.1"/>
    </source>
</evidence>
<feature type="coiled-coil region" evidence="1">
    <location>
        <begin position="774"/>
        <end position="829"/>
    </location>
</feature>
<dbReference type="InterPro" id="IPR042201">
    <property type="entry name" value="FH2_Formin_sf"/>
</dbReference>
<dbReference type="InterPro" id="IPR010473">
    <property type="entry name" value="GTPase-bd"/>
</dbReference>
<dbReference type="Gene3D" id="1.25.10.10">
    <property type="entry name" value="Leucine-rich Repeat Variant"/>
    <property type="match status" value="1"/>
</dbReference>
<dbReference type="InterPro" id="IPR015425">
    <property type="entry name" value="FH2_Formin"/>
</dbReference>
<dbReference type="InterPro" id="IPR014768">
    <property type="entry name" value="GBD/FH3_dom"/>
</dbReference>
<evidence type="ECO:0000313" key="5">
    <source>
        <dbReference type="Proteomes" id="UP001303046"/>
    </source>
</evidence>
<comment type="caution">
    <text evidence="4">The sequence shown here is derived from an EMBL/GenBank/DDBJ whole genome shotgun (WGS) entry which is preliminary data.</text>
</comment>
<dbReference type="EMBL" id="JAVFWL010000005">
    <property type="protein sequence ID" value="KAK6754503.1"/>
    <property type="molecule type" value="Genomic_DNA"/>
</dbReference>
<organism evidence="4 5">
    <name type="scientific">Necator americanus</name>
    <name type="common">Human hookworm</name>
    <dbReference type="NCBI Taxonomy" id="51031"/>
    <lineage>
        <taxon>Eukaryota</taxon>
        <taxon>Metazoa</taxon>
        <taxon>Ecdysozoa</taxon>
        <taxon>Nematoda</taxon>
        <taxon>Chromadorea</taxon>
        <taxon>Rhabditida</taxon>
        <taxon>Rhabditina</taxon>
        <taxon>Rhabditomorpha</taxon>
        <taxon>Strongyloidea</taxon>
        <taxon>Ancylostomatidae</taxon>
        <taxon>Bunostominae</taxon>
        <taxon>Necator</taxon>
    </lineage>
</organism>
<reference evidence="4 5" key="1">
    <citation type="submission" date="2023-08" db="EMBL/GenBank/DDBJ databases">
        <title>A Necator americanus chromosomal reference genome.</title>
        <authorList>
            <person name="Ilik V."/>
            <person name="Petrzelkova K.J."/>
            <person name="Pardy F."/>
            <person name="Fuh T."/>
            <person name="Niatou-Singa F.S."/>
            <person name="Gouil Q."/>
            <person name="Baker L."/>
            <person name="Ritchie M.E."/>
            <person name="Jex A.R."/>
            <person name="Gazzola D."/>
            <person name="Li H."/>
            <person name="Toshio Fujiwara R."/>
            <person name="Zhan B."/>
            <person name="Aroian R.V."/>
            <person name="Pafco B."/>
            <person name="Schwarz E.M."/>
        </authorList>
    </citation>
    <scope>NUCLEOTIDE SEQUENCE [LARGE SCALE GENOMIC DNA]</scope>
    <source>
        <strain evidence="4 5">Aroian</strain>
        <tissue evidence="4">Whole animal</tissue>
    </source>
</reference>
<dbReference type="SUPFAM" id="SSF48371">
    <property type="entry name" value="ARM repeat"/>
    <property type="match status" value="1"/>
</dbReference>
<feature type="coiled-coil region" evidence="1">
    <location>
        <begin position="426"/>
        <end position="467"/>
    </location>
</feature>
<dbReference type="SMART" id="SM01139">
    <property type="entry name" value="Drf_FH3"/>
    <property type="match status" value="1"/>
</dbReference>
<dbReference type="PROSITE" id="PS51232">
    <property type="entry name" value="GBD_FH3"/>
    <property type="match status" value="1"/>
</dbReference>
<dbReference type="PROSITE" id="PS51444">
    <property type="entry name" value="FH2"/>
    <property type="match status" value="1"/>
</dbReference>
<dbReference type="Pfam" id="PF06371">
    <property type="entry name" value="Drf_GBD"/>
    <property type="match status" value="1"/>
</dbReference>
<dbReference type="PANTHER" id="PTHR45725:SF1">
    <property type="entry name" value="DISHEVELLED ASSOCIATED ACTIVATOR OF MORPHOGENESIS, ISOFORM D"/>
    <property type="match status" value="1"/>
</dbReference>
<evidence type="ECO:0000259" key="3">
    <source>
        <dbReference type="PROSITE" id="PS51444"/>
    </source>
</evidence>
<dbReference type="Gene3D" id="1.20.58.2220">
    <property type="entry name" value="Formin, FH2 domain"/>
    <property type="match status" value="1"/>
</dbReference>
<dbReference type="PANTHER" id="PTHR45725">
    <property type="entry name" value="FORMIN HOMOLOGY 2 FAMILY MEMBER"/>
    <property type="match status" value="1"/>
</dbReference>
<dbReference type="InterPro" id="IPR011989">
    <property type="entry name" value="ARM-like"/>
</dbReference>